<protein>
    <submittedName>
        <fullName evidence="2">Uncharacterized protein</fullName>
    </submittedName>
</protein>
<name>A0A6C0K9L8_9ZZZZ</name>
<proteinExistence type="predicted"/>
<evidence type="ECO:0000313" key="2">
    <source>
        <dbReference type="EMBL" id="QHU12844.1"/>
    </source>
</evidence>
<dbReference type="EMBL" id="MN740810">
    <property type="protein sequence ID" value="QHU12844.1"/>
    <property type="molecule type" value="Genomic_DNA"/>
</dbReference>
<keyword evidence="1" id="KW-0812">Transmembrane</keyword>
<keyword evidence="1" id="KW-0472">Membrane</keyword>
<accession>A0A6C0K9L8</accession>
<reference evidence="2" key="1">
    <citation type="journal article" date="2020" name="Nature">
        <title>Giant virus diversity and host interactions through global metagenomics.</title>
        <authorList>
            <person name="Schulz F."/>
            <person name="Roux S."/>
            <person name="Paez-Espino D."/>
            <person name="Jungbluth S."/>
            <person name="Walsh D.A."/>
            <person name="Denef V.J."/>
            <person name="McMahon K.D."/>
            <person name="Konstantinidis K.T."/>
            <person name="Eloe-Fadrosh E.A."/>
            <person name="Kyrpides N.C."/>
            <person name="Woyke T."/>
        </authorList>
    </citation>
    <scope>NUCLEOTIDE SEQUENCE</scope>
    <source>
        <strain evidence="2">GVMAG-S-1101172-89</strain>
    </source>
</reference>
<sequence>MSDPIFSTCQSEIKNMKDAQKPVITPLLPVKGLRHNENGDLTQDALKTIMDGLSSLGINVDTEDAQNAILMETNQALCNLNAQYQFLLSTLFMSIRKDETLSGKIIELIRDKNTAMRDILSVSRQILEKAPADKNGKKFIEGWIDIKTDNHTKNKSKESFVSLRAKLESNANAINERRFADLMKENFQPSVDAERAFKISEQRMKSVSANLSLYSFLNVIAVGLLFYIVSTN</sequence>
<dbReference type="AlphaFoldDB" id="A0A6C0K9L8"/>
<organism evidence="2">
    <name type="scientific">viral metagenome</name>
    <dbReference type="NCBI Taxonomy" id="1070528"/>
    <lineage>
        <taxon>unclassified sequences</taxon>
        <taxon>metagenomes</taxon>
        <taxon>organismal metagenomes</taxon>
    </lineage>
</organism>
<keyword evidence="1" id="KW-1133">Transmembrane helix</keyword>
<feature type="transmembrane region" description="Helical" evidence="1">
    <location>
        <begin position="211"/>
        <end position="229"/>
    </location>
</feature>
<evidence type="ECO:0000256" key="1">
    <source>
        <dbReference type="SAM" id="Phobius"/>
    </source>
</evidence>